<comment type="caution">
    <text evidence="3">The sequence shown here is derived from an EMBL/GenBank/DDBJ whole genome shotgun (WGS) entry which is preliminary data.</text>
</comment>
<feature type="signal peptide" evidence="2">
    <location>
        <begin position="1"/>
        <end position="28"/>
    </location>
</feature>
<dbReference type="EMBL" id="JARGYC010000013">
    <property type="protein sequence ID" value="MDF0600461.1"/>
    <property type="molecule type" value="Genomic_DNA"/>
</dbReference>
<evidence type="ECO:0000256" key="2">
    <source>
        <dbReference type="SAM" id="SignalP"/>
    </source>
</evidence>
<dbReference type="InterPro" id="IPR006311">
    <property type="entry name" value="TAT_signal"/>
</dbReference>
<proteinExistence type="inferred from homology"/>
<dbReference type="Proteomes" id="UP001220964">
    <property type="component" value="Unassembled WGS sequence"/>
</dbReference>
<dbReference type="Pfam" id="PF03401">
    <property type="entry name" value="TctC"/>
    <property type="match status" value="1"/>
</dbReference>
<dbReference type="PANTHER" id="PTHR42928:SF5">
    <property type="entry name" value="BLR1237 PROTEIN"/>
    <property type="match status" value="1"/>
</dbReference>
<dbReference type="Gene3D" id="3.40.190.10">
    <property type="entry name" value="Periplasmic binding protein-like II"/>
    <property type="match status" value="1"/>
</dbReference>
<dbReference type="PIRSF" id="PIRSF017082">
    <property type="entry name" value="YflP"/>
    <property type="match status" value="1"/>
</dbReference>
<comment type="similarity">
    <text evidence="1">Belongs to the UPF0065 (bug) family.</text>
</comment>
<dbReference type="PANTHER" id="PTHR42928">
    <property type="entry name" value="TRICARBOXYLATE-BINDING PROTEIN"/>
    <property type="match status" value="1"/>
</dbReference>
<protein>
    <submittedName>
        <fullName evidence="3">Tripartite tricarboxylate transporter substrate binding protein</fullName>
    </submittedName>
</protein>
<dbReference type="CDD" id="cd07012">
    <property type="entry name" value="PBP2_Bug_TTT"/>
    <property type="match status" value="1"/>
</dbReference>
<feature type="chain" id="PRO_5042035060" evidence="2">
    <location>
        <begin position="29"/>
        <end position="325"/>
    </location>
</feature>
<dbReference type="InterPro" id="IPR042100">
    <property type="entry name" value="Bug_dom1"/>
</dbReference>
<keyword evidence="2" id="KW-0732">Signal</keyword>
<dbReference type="SUPFAM" id="SSF53850">
    <property type="entry name" value="Periplasmic binding protein-like II"/>
    <property type="match status" value="1"/>
</dbReference>
<gene>
    <name evidence="3" type="ORF">P1J78_06945</name>
</gene>
<sequence>MSHTINLTRRAAIALAAGLAALAAPAAAQDWPERPVTLVVPYGPGASNDTFTRALADILTQTKDQPFVVENRAGAGGFTGAKSVVDAEPDGYTFLEIPNSVVGFKPLMKVDLDPLEDLKPVGLLARAPTAMVVPASLGVDTVAEFIEHAKANPDSTFYGAAGIGTTQQQHAELFNQNTGLSLLPVNYKSSSDAQTDLIAGRLDVMFVTVASTLGQIESGQLKLLAYSDDNYPDSAPDAPTLAEEGVEGMDIAQIFWAVFAPAGTPDEIVGAMNDAINEALQDEDYADLMAKSGATPAPGEPEALTQVLMDEKKLVEDFLKLGLME</sequence>
<organism evidence="3 4">
    <name type="scientific">Psychromarinibacter sediminicola</name>
    <dbReference type="NCBI Taxonomy" id="3033385"/>
    <lineage>
        <taxon>Bacteria</taxon>
        <taxon>Pseudomonadati</taxon>
        <taxon>Pseudomonadota</taxon>
        <taxon>Alphaproteobacteria</taxon>
        <taxon>Rhodobacterales</taxon>
        <taxon>Paracoccaceae</taxon>
        <taxon>Psychromarinibacter</taxon>
    </lineage>
</organism>
<reference evidence="3" key="1">
    <citation type="submission" date="2023-03" db="EMBL/GenBank/DDBJ databases">
        <title>Multiphase analysis and comparison of six strains from genera Psychromarinibacter, Lutimaribacter, and Maritimibacter, including a novel species: Psychromarinibacter sediminicola sp. nov.</title>
        <authorList>
            <person name="Wang Y.-H."/>
            <person name="Ye M.-Q."/>
            <person name="Du Z.-J."/>
        </authorList>
    </citation>
    <scope>NUCLEOTIDE SEQUENCE</scope>
    <source>
        <strain evidence="3">C21-152</strain>
    </source>
</reference>
<evidence type="ECO:0000313" key="4">
    <source>
        <dbReference type="Proteomes" id="UP001220964"/>
    </source>
</evidence>
<evidence type="ECO:0000313" key="3">
    <source>
        <dbReference type="EMBL" id="MDF0600461.1"/>
    </source>
</evidence>
<accession>A0AAE3NQZ5</accession>
<dbReference type="RefSeq" id="WP_275566604.1">
    <property type="nucleotide sequence ID" value="NZ_JARGYC010000013.1"/>
</dbReference>
<dbReference type="Gene3D" id="3.40.190.150">
    <property type="entry name" value="Bordetella uptake gene, domain 1"/>
    <property type="match status" value="1"/>
</dbReference>
<name>A0AAE3NQZ5_9RHOB</name>
<keyword evidence="4" id="KW-1185">Reference proteome</keyword>
<dbReference type="PROSITE" id="PS51318">
    <property type="entry name" value="TAT"/>
    <property type="match status" value="1"/>
</dbReference>
<evidence type="ECO:0000256" key="1">
    <source>
        <dbReference type="ARBA" id="ARBA00006987"/>
    </source>
</evidence>
<dbReference type="AlphaFoldDB" id="A0AAE3NQZ5"/>
<dbReference type="InterPro" id="IPR005064">
    <property type="entry name" value="BUG"/>
</dbReference>